<dbReference type="EMBL" id="MCBT01000018">
    <property type="protein sequence ID" value="OEG74520.1"/>
    <property type="molecule type" value="Genomic_DNA"/>
</dbReference>
<evidence type="ECO:0000256" key="1">
    <source>
        <dbReference type="SAM" id="Phobius"/>
    </source>
</evidence>
<comment type="caution">
    <text evidence="2">The sequence shown here is derived from an EMBL/GenBank/DDBJ whole genome shotgun (WGS) entry which is preliminary data.</text>
</comment>
<keyword evidence="1" id="KW-0812">Transmembrane</keyword>
<dbReference type="SUPFAM" id="SSF52266">
    <property type="entry name" value="SGNH hydrolase"/>
    <property type="match status" value="1"/>
</dbReference>
<organism evidence="2 3">
    <name type="scientific">Shewanella colwelliana</name>
    <name type="common">Alteromonas colwelliana</name>
    <dbReference type="NCBI Taxonomy" id="23"/>
    <lineage>
        <taxon>Bacteria</taxon>
        <taxon>Pseudomonadati</taxon>
        <taxon>Pseudomonadota</taxon>
        <taxon>Gammaproteobacteria</taxon>
        <taxon>Alteromonadales</taxon>
        <taxon>Shewanellaceae</taxon>
        <taxon>Shewanella</taxon>
    </lineage>
</organism>
<accession>A0A1E5IVE6</accession>
<evidence type="ECO:0000313" key="2">
    <source>
        <dbReference type="EMBL" id="OEG74520.1"/>
    </source>
</evidence>
<gene>
    <name evidence="2" type="ORF">BEL05_18970</name>
</gene>
<evidence type="ECO:0008006" key="4">
    <source>
        <dbReference type="Google" id="ProtNLM"/>
    </source>
</evidence>
<evidence type="ECO:0000313" key="3">
    <source>
        <dbReference type="Proteomes" id="UP000095230"/>
    </source>
</evidence>
<keyword evidence="1" id="KW-1133">Transmembrane helix</keyword>
<dbReference type="Gene3D" id="3.40.50.1110">
    <property type="entry name" value="SGNH hydrolase"/>
    <property type="match status" value="1"/>
</dbReference>
<dbReference type="Proteomes" id="UP000095230">
    <property type="component" value="Unassembled WGS sequence"/>
</dbReference>
<proteinExistence type="predicted"/>
<keyword evidence="1" id="KW-0472">Membrane</keyword>
<dbReference type="GO" id="GO:0016788">
    <property type="term" value="F:hydrolase activity, acting on ester bonds"/>
    <property type="evidence" value="ECO:0007669"/>
    <property type="project" value="UniProtKB-ARBA"/>
</dbReference>
<name>A0A1E5IVE6_SHECO</name>
<reference evidence="2 3" key="1">
    <citation type="submission" date="2016-07" db="EMBL/GenBank/DDBJ databases">
        <title>Whole-genome of two Shewanella species isolated from a digestive organ of sea cucumber Apostichopus japonicus Selenka 1867.</title>
        <authorList>
            <person name="Hong H.-H."/>
            <person name="Choi H."/>
            <person name="Cheon S."/>
            <person name="Oh J.-S."/>
            <person name="Lee H.-G."/>
            <person name="Park C."/>
        </authorList>
    </citation>
    <scope>NUCLEOTIDE SEQUENCE [LARGE SCALE GENOMIC DNA]</scope>
    <source>
        <strain evidence="2 3">CSB03KR</strain>
    </source>
</reference>
<protein>
    <recommendedName>
        <fullName evidence="4">AlgX/AlgJ SGNH hydrolase-like domain-containing protein</fullName>
    </recommendedName>
</protein>
<dbReference type="AlphaFoldDB" id="A0A1E5IVE6"/>
<dbReference type="InterPro" id="IPR036514">
    <property type="entry name" value="SGNH_hydro_sf"/>
</dbReference>
<sequence>MNSKYLLRFLTISLIVLLLLLVIMNVFVSYFKDEKQTKLSLFEGNRDGFSALALGTSHSIGFHFPSLGVDGINFHDGGGDIEEAFFKADILMEQAGYIDTVFLAVSPGSLHMSQRYISDDWRIRQDFILKNLPMSYRLFFSRPIATFQHLPLTTFPIYEFRKSIKDFLGYKKAGAPVDIVSSCFTIGSFHLADSEFLLGDYRVNTIKPHCIAEYAKSTVKRHSEYVDATILANSNVPQLNVKRLVKLASMLKERDGRLVLVVPPFTREYYEDAIIQKWVPEHNALLAELAKQTNIEVYDFHDFFYEQMADGSNDFFYDDDHLALPGAIEFSKALKKAMDDRALSKAQSKLISN</sequence>
<feature type="transmembrane region" description="Helical" evidence="1">
    <location>
        <begin position="6"/>
        <end position="31"/>
    </location>
</feature>